<dbReference type="Gene3D" id="3.40.50.1820">
    <property type="entry name" value="alpha/beta hydrolase"/>
    <property type="match status" value="2"/>
</dbReference>
<accession>A0A061DGR2</accession>
<evidence type="ECO:0000259" key="1">
    <source>
        <dbReference type="Pfam" id="PF00561"/>
    </source>
</evidence>
<dbReference type="eggNOG" id="ENOG502QQCC">
    <property type="taxonomic scope" value="Eukaryota"/>
</dbReference>
<protein>
    <submittedName>
        <fullName evidence="2">Methyl esterase 10, putative</fullName>
    </submittedName>
</protein>
<dbReference type="OMA" id="ETKVYHL"/>
<dbReference type="Proteomes" id="UP000026915">
    <property type="component" value="Chromosome 1"/>
</dbReference>
<dbReference type="Gramene" id="EOX91302">
    <property type="protein sequence ID" value="EOX91302"/>
    <property type="gene ID" value="TCM_000544"/>
</dbReference>
<dbReference type="GO" id="GO:0080032">
    <property type="term" value="F:methyl jasmonate esterase activity"/>
    <property type="evidence" value="ECO:0000318"/>
    <property type="project" value="GO_Central"/>
</dbReference>
<dbReference type="GO" id="GO:0009696">
    <property type="term" value="P:salicylic acid metabolic process"/>
    <property type="evidence" value="ECO:0000318"/>
    <property type="project" value="GO_Central"/>
</dbReference>
<evidence type="ECO:0000313" key="2">
    <source>
        <dbReference type="EMBL" id="EOX91302.1"/>
    </source>
</evidence>
<dbReference type="Pfam" id="PF00561">
    <property type="entry name" value="Abhydrolase_1"/>
    <property type="match status" value="1"/>
</dbReference>
<dbReference type="GO" id="GO:0080030">
    <property type="term" value="F:methyl indole-3-acetate esterase activity"/>
    <property type="evidence" value="ECO:0000318"/>
    <property type="project" value="GO_Central"/>
</dbReference>
<dbReference type="PANTHER" id="PTHR10992:SF1030">
    <property type="entry name" value="AB HYDROLASE-1 DOMAIN-CONTAINING PROTEIN"/>
    <property type="match status" value="1"/>
</dbReference>
<sequence length="190" mass="21363">MENSEKHFVLAHAICPGAWCWYKVIALLKSAGNRVTALDLGANGVNPGLLNELSSILDYVQPLMDFMASLPQEEKVILVGHRYGGMAISLAMEKFPKKISVAVYVTAYMPNYVSPPATLVEQNEETFGSANRVFILCKEDKLFNDDFQRWFIENSPTKDVKVIEVADHMPILSKPKELCLCFQEIAEEYN</sequence>
<keyword evidence="3" id="KW-1185">Reference proteome</keyword>
<dbReference type="InterPro" id="IPR029058">
    <property type="entry name" value="AB_hydrolase_fold"/>
</dbReference>
<feature type="domain" description="AB hydrolase-1" evidence="1">
    <location>
        <begin position="7"/>
        <end position="124"/>
    </location>
</feature>
<dbReference type="InterPro" id="IPR045889">
    <property type="entry name" value="MES/HNL"/>
</dbReference>
<dbReference type="GO" id="GO:0080031">
    <property type="term" value="F:methyl salicylate esterase activity"/>
    <property type="evidence" value="ECO:0000318"/>
    <property type="project" value="GO_Central"/>
</dbReference>
<dbReference type="InterPro" id="IPR000073">
    <property type="entry name" value="AB_hydrolase_1"/>
</dbReference>
<dbReference type="SUPFAM" id="SSF53474">
    <property type="entry name" value="alpha/beta-Hydrolases"/>
    <property type="match status" value="1"/>
</dbReference>
<evidence type="ECO:0000313" key="3">
    <source>
        <dbReference type="Proteomes" id="UP000026915"/>
    </source>
</evidence>
<dbReference type="InParanoid" id="A0A061DGR2"/>
<gene>
    <name evidence="2" type="ORF">TCM_000544</name>
</gene>
<proteinExistence type="predicted"/>
<name>A0A061DGR2_THECC</name>
<dbReference type="HOGENOM" id="CLU_046066_0_3_1"/>
<dbReference type="GO" id="GO:0009694">
    <property type="term" value="P:jasmonic acid metabolic process"/>
    <property type="evidence" value="ECO:0000318"/>
    <property type="project" value="GO_Central"/>
</dbReference>
<dbReference type="PANTHER" id="PTHR10992">
    <property type="entry name" value="METHYLESTERASE FAMILY MEMBER"/>
    <property type="match status" value="1"/>
</dbReference>
<reference evidence="2 3" key="1">
    <citation type="journal article" date="2013" name="Genome Biol.">
        <title>The genome sequence of the most widely cultivated cacao type and its use to identify candidate genes regulating pod color.</title>
        <authorList>
            <person name="Motamayor J.C."/>
            <person name="Mockaitis K."/>
            <person name="Schmutz J."/>
            <person name="Haiminen N."/>
            <person name="Iii D.L."/>
            <person name="Cornejo O."/>
            <person name="Findley S.D."/>
            <person name="Zheng P."/>
            <person name="Utro F."/>
            <person name="Royaert S."/>
            <person name="Saski C."/>
            <person name="Jenkins J."/>
            <person name="Podicheti R."/>
            <person name="Zhao M."/>
            <person name="Scheffler B.E."/>
            <person name="Stack J.C."/>
            <person name="Feltus F.A."/>
            <person name="Mustiga G.M."/>
            <person name="Amores F."/>
            <person name="Phillips W."/>
            <person name="Marelli J.P."/>
            <person name="May G.D."/>
            <person name="Shapiro H."/>
            <person name="Ma J."/>
            <person name="Bustamante C.D."/>
            <person name="Schnell R.J."/>
            <person name="Main D."/>
            <person name="Gilbert D."/>
            <person name="Parida L."/>
            <person name="Kuhn D.N."/>
        </authorList>
    </citation>
    <scope>NUCLEOTIDE SEQUENCE [LARGE SCALE GENOMIC DNA]</scope>
    <source>
        <strain evidence="3">cv. Matina 1-6</strain>
    </source>
</reference>
<organism evidence="2 3">
    <name type="scientific">Theobroma cacao</name>
    <name type="common">Cacao</name>
    <name type="synonym">Cocoa</name>
    <dbReference type="NCBI Taxonomy" id="3641"/>
    <lineage>
        <taxon>Eukaryota</taxon>
        <taxon>Viridiplantae</taxon>
        <taxon>Streptophyta</taxon>
        <taxon>Embryophyta</taxon>
        <taxon>Tracheophyta</taxon>
        <taxon>Spermatophyta</taxon>
        <taxon>Magnoliopsida</taxon>
        <taxon>eudicotyledons</taxon>
        <taxon>Gunneridae</taxon>
        <taxon>Pentapetalae</taxon>
        <taxon>rosids</taxon>
        <taxon>malvids</taxon>
        <taxon>Malvales</taxon>
        <taxon>Malvaceae</taxon>
        <taxon>Byttnerioideae</taxon>
        <taxon>Theobroma</taxon>
    </lineage>
</organism>
<dbReference type="AlphaFoldDB" id="A0A061DGR2"/>
<dbReference type="EMBL" id="CM001879">
    <property type="protein sequence ID" value="EOX91302.1"/>
    <property type="molecule type" value="Genomic_DNA"/>
</dbReference>